<dbReference type="Proteomes" id="UP000712045">
    <property type="component" value="Unassembled WGS sequence"/>
</dbReference>
<protein>
    <recommendedName>
        <fullName evidence="3">C2H2-type domain-containing protein</fullName>
    </recommendedName>
</protein>
<evidence type="ECO:0000313" key="1">
    <source>
        <dbReference type="EMBL" id="MBM7056892.1"/>
    </source>
</evidence>
<evidence type="ECO:0000313" key="2">
    <source>
        <dbReference type="Proteomes" id="UP000712045"/>
    </source>
</evidence>
<keyword evidence="2" id="KW-1185">Reference proteome</keyword>
<proteinExistence type="predicted"/>
<organism evidence="1 2">
    <name type="scientific">Streptomyces durocortorensis</name>
    <dbReference type="NCBI Taxonomy" id="2811104"/>
    <lineage>
        <taxon>Bacteria</taxon>
        <taxon>Bacillati</taxon>
        <taxon>Actinomycetota</taxon>
        <taxon>Actinomycetes</taxon>
        <taxon>Kitasatosporales</taxon>
        <taxon>Streptomycetaceae</taxon>
        <taxon>Streptomyces</taxon>
    </lineage>
</organism>
<reference evidence="1 2" key="1">
    <citation type="submission" date="2021-02" db="EMBL/GenBank/DDBJ databases">
        <title>Genome Streptomyces sp. RHZ10.</title>
        <authorList>
            <person name="Besaury L."/>
        </authorList>
    </citation>
    <scope>NUCLEOTIDE SEQUENCE [LARGE SCALE GENOMIC DNA]</scope>
    <source>
        <strain evidence="1 2">RHZ10</strain>
    </source>
</reference>
<sequence>MSEIAATTVHEAYAFACMKCGYGWEQSYEIEHHVDVHGHAFVVYTVDGERVPSPLSTPTCTNCGGHVVRIMRAGRVAGVQELLRKQQMPRAAETAAKDRTVSTAAAPDRHWRLSDLLHPFQRR</sequence>
<gene>
    <name evidence="1" type="ORF">JS521_24185</name>
</gene>
<comment type="caution">
    <text evidence="1">The sequence shown here is derived from an EMBL/GenBank/DDBJ whole genome shotgun (WGS) entry which is preliminary data.</text>
</comment>
<dbReference type="RefSeq" id="WP_205085051.1">
    <property type="nucleotide sequence ID" value="NZ_JAFEUF010000150.1"/>
</dbReference>
<dbReference type="EMBL" id="JAFEUF010000150">
    <property type="protein sequence ID" value="MBM7056892.1"/>
    <property type="molecule type" value="Genomic_DNA"/>
</dbReference>
<evidence type="ECO:0008006" key="3">
    <source>
        <dbReference type="Google" id="ProtNLM"/>
    </source>
</evidence>
<name>A0ABS2I294_9ACTN</name>
<accession>A0ABS2I294</accession>